<accession>A0A073ISD8</accession>
<keyword evidence="3 6" id="KW-0812">Transmembrane</keyword>
<feature type="transmembrane region" description="Helical" evidence="6">
    <location>
        <begin position="35"/>
        <end position="56"/>
    </location>
</feature>
<evidence type="ECO:0000256" key="1">
    <source>
        <dbReference type="ARBA" id="ARBA00004141"/>
    </source>
</evidence>
<reference evidence="7 8" key="1">
    <citation type="submission" date="2014-04" db="EMBL/GenBank/DDBJ databases">
        <title>Draft Genome Sequence of Synergistes jonesii.</title>
        <authorList>
            <person name="Coil D.A."/>
            <person name="Eisen J.A."/>
            <person name="Holland-Moritz H.E."/>
        </authorList>
    </citation>
    <scope>NUCLEOTIDE SEQUENCE [LARGE SCALE GENOMIC DNA]</scope>
    <source>
        <strain evidence="7 8">78-1</strain>
    </source>
</reference>
<dbReference type="RefSeq" id="WP_037974316.1">
    <property type="nucleotide sequence ID" value="NZ_JMKI01000005.1"/>
</dbReference>
<evidence type="ECO:0000256" key="6">
    <source>
        <dbReference type="SAM" id="Phobius"/>
    </source>
</evidence>
<dbReference type="PANTHER" id="PTHR21716:SF4">
    <property type="entry name" value="TRANSMEMBRANE PROTEIN 245"/>
    <property type="match status" value="1"/>
</dbReference>
<feature type="transmembrane region" description="Helical" evidence="6">
    <location>
        <begin position="68"/>
        <end position="89"/>
    </location>
</feature>
<evidence type="ECO:0000313" key="8">
    <source>
        <dbReference type="Proteomes" id="UP000027665"/>
    </source>
</evidence>
<comment type="caution">
    <text evidence="7">The sequence shown here is derived from an EMBL/GenBank/DDBJ whole genome shotgun (WGS) entry which is preliminary data.</text>
</comment>
<dbReference type="GO" id="GO:0016020">
    <property type="term" value="C:membrane"/>
    <property type="evidence" value="ECO:0007669"/>
    <property type="project" value="UniProtKB-SubCell"/>
</dbReference>
<organism evidence="7 8">
    <name type="scientific">Synergistes jonesii</name>
    <dbReference type="NCBI Taxonomy" id="2754"/>
    <lineage>
        <taxon>Bacteria</taxon>
        <taxon>Thermotogati</taxon>
        <taxon>Synergistota</taxon>
        <taxon>Synergistia</taxon>
        <taxon>Synergistales</taxon>
        <taxon>Synergistaceae</taxon>
        <taxon>Synergistes</taxon>
    </lineage>
</organism>
<feature type="transmembrane region" description="Helical" evidence="6">
    <location>
        <begin position="168"/>
        <end position="187"/>
    </location>
</feature>
<dbReference type="Proteomes" id="UP000027665">
    <property type="component" value="Unassembled WGS sequence"/>
</dbReference>
<feature type="transmembrane region" description="Helical" evidence="6">
    <location>
        <begin position="283"/>
        <end position="300"/>
    </location>
</feature>
<evidence type="ECO:0000256" key="5">
    <source>
        <dbReference type="ARBA" id="ARBA00023136"/>
    </source>
</evidence>
<dbReference type="eggNOG" id="COG0628">
    <property type="taxonomic scope" value="Bacteria"/>
</dbReference>
<protein>
    <recommendedName>
        <fullName evidence="9">Permease</fullName>
    </recommendedName>
</protein>
<dbReference type="PATRIC" id="fig|2754.20.peg.1254"/>
<proteinExistence type="inferred from homology"/>
<keyword evidence="8" id="KW-1185">Reference proteome</keyword>
<keyword evidence="5 6" id="KW-0472">Membrane</keyword>
<evidence type="ECO:0000256" key="3">
    <source>
        <dbReference type="ARBA" id="ARBA00022692"/>
    </source>
</evidence>
<dbReference type="STRING" id="2754.EH55_10360"/>
<dbReference type="GeneID" id="90982645"/>
<keyword evidence="4 6" id="KW-1133">Transmembrane helix</keyword>
<sequence length="368" mass="39182">MNAGAESKKVIGGNAPFLLFFALFALLAWDVAAPIISPVLWAALISFISAPIYRFINGRLLRKRFPGVASCLTLAAFMLICIAPVVYALSGLGLEAARMGAEISRPFAVVQRHAAAGELVLPSWLPAWVADYIRSFLDNSEAVKAALSFVAEKSAKLLSSLSASVIEGGSSLILNILIAAMISFFFIRDGNGIVTSIKSMAPLSDDEREYFFRRTYGILNSIVYGMIITAALQALIGGVGWWFVGLSSPALFGMLMFFFGMFPVGTAAVWVPGSIYLAATGDLKSAAILFAWGFAIVGTIDNLLRPFLISASGGGCEISTLLVTMGLFGGVMVWGFLGIFLGPLVLVLFATACDLYRRRGIGRGSAPK</sequence>
<comment type="similarity">
    <text evidence="2">Belongs to the autoinducer-2 exporter (AI-2E) (TC 2.A.86) family.</text>
</comment>
<feature type="transmembrane region" description="Helical" evidence="6">
    <location>
        <begin position="12"/>
        <end position="29"/>
    </location>
</feature>
<evidence type="ECO:0000313" key="7">
    <source>
        <dbReference type="EMBL" id="KEJ93258.1"/>
    </source>
</evidence>
<dbReference type="EMBL" id="JMKI01000005">
    <property type="protein sequence ID" value="KEJ93258.1"/>
    <property type="molecule type" value="Genomic_DNA"/>
</dbReference>
<evidence type="ECO:0008006" key="9">
    <source>
        <dbReference type="Google" id="ProtNLM"/>
    </source>
</evidence>
<dbReference type="InterPro" id="IPR002549">
    <property type="entry name" value="AI-2E-like"/>
</dbReference>
<dbReference type="PANTHER" id="PTHR21716">
    <property type="entry name" value="TRANSMEMBRANE PROTEIN"/>
    <property type="match status" value="1"/>
</dbReference>
<name>A0A073ISD8_9BACT</name>
<dbReference type="Pfam" id="PF01594">
    <property type="entry name" value="AI-2E_transport"/>
    <property type="match status" value="1"/>
</dbReference>
<comment type="subcellular location">
    <subcellularLocation>
        <location evidence="1">Membrane</location>
        <topology evidence="1">Multi-pass membrane protein</topology>
    </subcellularLocation>
</comment>
<evidence type="ECO:0000256" key="4">
    <source>
        <dbReference type="ARBA" id="ARBA00022989"/>
    </source>
</evidence>
<dbReference type="OrthoDB" id="5298283at2"/>
<dbReference type="AlphaFoldDB" id="A0A073ISD8"/>
<feature type="transmembrane region" description="Helical" evidence="6">
    <location>
        <begin position="331"/>
        <end position="353"/>
    </location>
</feature>
<evidence type="ECO:0000256" key="2">
    <source>
        <dbReference type="ARBA" id="ARBA00009773"/>
    </source>
</evidence>
<feature type="transmembrane region" description="Helical" evidence="6">
    <location>
        <begin position="250"/>
        <end position="271"/>
    </location>
</feature>
<feature type="transmembrane region" description="Helical" evidence="6">
    <location>
        <begin position="222"/>
        <end position="244"/>
    </location>
</feature>
<gene>
    <name evidence="7" type="ORF">EH55_10360</name>
</gene>